<dbReference type="NCBIfam" id="TIGR01961">
    <property type="entry name" value="NuoC_fam"/>
    <property type="match status" value="1"/>
</dbReference>
<dbReference type="GO" id="GO:0016651">
    <property type="term" value="F:oxidoreductase activity, acting on NAD(P)H"/>
    <property type="evidence" value="ECO:0007669"/>
    <property type="project" value="InterPro"/>
</dbReference>
<accession>E6PI65</accession>
<dbReference type="InterPro" id="IPR037232">
    <property type="entry name" value="NADH_quin_OxRdtase_su_C/D-like"/>
</dbReference>
<feature type="domain" description="NADH:ubiquinone oxidoreductase 30kDa subunit" evidence="3">
    <location>
        <begin position="31"/>
        <end position="158"/>
    </location>
</feature>
<dbReference type="InterPro" id="IPR001268">
    <property type="entry name" value="NADH_UbQ_OxRdtase_30kDa_su"/>
</dbReference>
<keyword evidence="4" id="KW-0560">Oxidoreductase</keyword>
<dbReference type="EMBL" id="CABL01000019">
    <property type="protein sequence ID" value="CBH76155.1"/>
    <property type="molecule type" value="Genomic_DNA"/>
</dbReference>
<evidence type="ECO:0000256" key="1">
    <source>
        <dbReference type="ARBA" id="ARBA00007569"/>
    </source>
</evidence>
<evidence type="ECO:0000259" key="3">
    <source>
        <dbReference type="Pfam" id="PF00329"/>
    </source>
</evidence>
<evidence type="ECO:0000256" key="2">
    <source>
        <dbReference type="ARBA" id="ARBA00022448"/>
    </source>
</evidence>
<reference evidence="4" key="1">
    <citation type="submission" date="2009-10" db="EMBL/GenBank/DDBJ databases">
        <title>Diversity of trophic interactions inside an arsenic-rich microbial ecosystem.</title>
        <authorList>
            <person name="Bertin P.N."/>
            <person name="Heinrich-Salmeron A."/>
            <person name="Pelletier E."/>
            <person name="Goulhen-Chollet F."/>
            <person name="Arsene-Ploetze F."/>
            <person name="Gallien S."/>
            <person name="Calteau A."/>
            <person name="Vallenet D."/>
            <person name="Casiot C."/>
            <person name="Chane-Woon-Ming B."/>
            <person name="Giloteaux L."/>
            <person name="Barakat M."/>
            <person name="Bonnefoy V."/>
            <person name="Bruneel O."/>
            <person name="Chandler M."/>
            <person name="Cleiss J."/>
            <person name="Duran R."/>
            <person name="Elbaz-Poulichet F."/>
            <person name="Fonknechten N."/>
            <person name="Lauga B."/>
            <person name="Mornico D."/>
            <person name="Ortet P."/>
            <person name="Schaeffer C."/>
            <person name="Siguier P."/>
            <person name="Alexander Thil Smith A."/>
            <person name="Van Dorsselaer A."/>
            <person name="Weissenbach J."/>
            <person name="Medigue C."/>
            <person name="Le Paslier D."/>
        </authorList>
    </citation>
    <scope>NUCLEOTIDE SEQUENCE</scope>
</reference>
<dbReference type="Pfam" id="PF00329">
    <property type="entry name" value="Complex1_30kDa"/>
    <property type="match status" value="1"/>
</dbReference>
<dbReference type="EC" id="1.6.99.5" evidence="4"/>
<name>E6PI65_9ZZZZ</name>
<sequence>MPSTQTPSITGLATDPTSLRTDVGDAEVRRIDVAALRATMEELHAAGYSMLLDLGAVDYPERAPRFDIVYHLLAMPVKASTVAEVGTPKRIRVLCGIDGAQPVCPSVMDIWPSADWAEREVFDLFGITFTGHEDLRRIQMPYDWEGHPLRKDYPLRGPARERAPRPAFALKSNVVAGAPPSGRTLEALQAQVKAVRERSARENEK</sequence>
<keyword evidence="2" id="KW-0813">Transport</keyword>
<dbReference type="PANTHER" id="PTHR10884:SF14">
    <property type="entry name" value="NADH DEHYDROGENASE [UBIQUINONE] IRON-SULFUR PROTEIN 3, MITOCHONDRIAL"/>
    <property type="match status" value="1"/>
</dbReference>
<dbReference type="PANTHER" id="PTHR10884">
    <property type="entry name" value="NADH DEHYDROGENASE UBIQUINONE IRON-SULFUR PROTEIN 3"/>
    <property type="match status" value="1"/>
</dbReference>
<evidence type="ECO:0000313" key="4">
    <source>
        <dbReference type="EMBL" id="CBH76155.1"/>
    </source>
</evidence>
<proteinExistence type="inferred from homology"/>
<dbReference type="SUPFAM" id="SSF143243">
    <property type="entry name" value="Nqo5-like"/>
    <property type="match status" value="1"/>
</dbReference>
<dbReference type="AlphaFoldDB" id="E6PI65"/>
<protein>
    <submittedName>
        <fullName evidence="4">Putative NADH dehydrogenase subunit C, NuoC</fullName>
        <ecNumber evidence="4">1.6.99.5</ecNumber>
    </submittedName>
</protein>
<gene>
    <name evidence="4" type="ORF">CARN1_0635</name>
</gene>
<comment type="similarity">
    <text evidence="1">Belongs to the complex I 30 kDa subunit family.</text>
</comment>
<dbReference type="InterPro" id="IPR010218">
    <property type="entry name" value="NADH_DH_suC"/>
</dbReference>
<organism evidence="4">
    <name type="scientific">mine drainage metagenome</name>
    <dbReference type="NCBI Taxonomy" id="410659"/>
    <lineage>
        <taxon>unclassified sequences</taxon>
        <taxon>metagenomes</taxon>
        <taxon>ecological metagenomes</taxon>
    </lineage>
</organism>
<dbReference type="GO" id="GO:0008137">
    <property type="term" value="F:NADH dehydrogenase (ubiquinone) activity"/>
    <property type="evidence" value="ECO:0007669"/>
    <property type="project" value="InterPro"/>
</dbReference>
<dbReference type="Gene3D" id="3.30.460.80">
    <property type="entry name" value="NADH:ubiquinone oxidoreductase, 30kDa subunit"/>
    <property type="match status" value="1"/>
</dbReference>
<dbReference type="HAMAP" id="MF_01357">
    <property type="entry name" value="NDH1_NuoC"/>
    <property type="match status" value="1"/>
</dbReference>
<comment type="caution">
    <text evidence="4">The sequence shown here is derived from an EMBL/GenBank/DDBJ whole genome shotgun (WGS) entry which is preliminary data.</text>
</comment>